<dbReference type="AlphaFoldDB" id="X1UYB0"/>
<evidence type="ECO:0000256" key="1">
    <source>
        <dbReference type="SAM" id="MobiDB-lite"/>
    </source>
</evidence>
<name>X1UYB0_9ZZZZ</name>
<reference evidence="3" key="1">
    <citation type="journal article" date="2014" name="Front. Microbiol.">
        <title>High frequency of phylogenetically diverse reductive dehalogenase-homologous genes in deep subseafloor sedimentary metagenomes.</title>
        <authorList>
            <person name="Kawai M."/>
            <person name="Futagami T."/>
            <person name="Toyoda A."/>
            <person name="Takaki Y."/>
            <person name="Nishi S."/>
            <person name="Hori S."/>
            <person name="Arai W."/>
            <person name="Tsubouchi T."/>
            <person name="Morono Y."/>
            <person name="Uchiyama I."/>
            <person name="Ito T."/>
            <person name="Fujiyama A."/>
            <person name="Inagaki F."/>
            <person name="Takami H."/>
        </authorList>
    </citation>
    <scope>NUCLEOTIDE SEQUENCE</scope>
    <source>
        <strain evidence="3">Expedition CK06-06</strain>
    </source>
</reference>
<feature type="region of interest" description="Disordered" evidence="1">
    <location>
        <begin position="104"/>
        <end position="126"/>
    </location>
</feature>
<organism evidence="3">
    <name type="scientific">marine sediment metagenome</name>
    <dbReference type="NCBI Taxonomy" id="412755"/>
    <lineage>
        <taxon>unclassified sequences</taxon>
        <taxon>metagenomes</taxon>
        <taxon>ecological metagenomes</taxon>
    </lineage>
</organism>
<dbReference type="InterPro" id="IPR010056">
    <property type="entry name" value="Phage_rep_org__N"/>
</dbReference>
<protein>
    <recommendedName>
        <fullName evidence="2">Phage replisome organiser N-terminal domain-containing protein</fullName>
    </recommendedName>
</protein>
<evidence type="ECO:0000313" key="3">
    <source>
        <dbReference type="EMBL" id="GAJ22473.1"/>
    </source>
</evidence>
<accession>X1UYB0</accession>
<evidence type="ECO:0000259" key="2">
    <source>
        <dbReference type="Pfam" id="PF09681"/>
    </source>
</evidence>
<dbReference type="EMBL" id="BARW01037066">
    <property type="protein sequence ID" value="GAJ22473.1"/>
    <property type="molecule type" value="Genomic_DNA"/>
</dbReference>
<gene>
    <name evidence="3" type="ORF">S12H4_57341</name>
</gene>
<feature type="domain" description="Phage replisome organiser N-terminal" evidence="2">
    <location>
        <begin position="29"/>
        <end position="111"/>
    </location>
</feature>
<comment type="caution">
    <text evidence="3">The sequence shown here is derived from an EMBL/GenBank/DDBJ whole genome shotgun (WGS) entry which is preliminary data.</text>
</comment>
<dbReference type="Pfam" id="PF09681">
    <property type="entry name" value="Phage_rep_org_N"/>
    <property type="match status" value="1"/>
</dbReference>
<sequence length="126" mass="14557">MAKRWIKVWVTESLTGTIRFDFTPAQRGVWYDLLVLAGNCRMEGVIAAGPGTPYPHSWIAGTLNIPLNLLETTLKKCHNSQRIYENNDGIHIVNWARYQSEYERQKPYRQRKPEDKGEAPEALLKE</sequence>
<feature type="non-terminal residue" evidence="3">
    <location>
        <position position="126"/>
    </location>
</feature>
<proteinExistence type="predicted"/>